<keyword evidence="7" id="KW-0915">Sodium</keyword>
<dbReference type="Proteomes" id="UP001233999">
    <property type="component" value="Unassembled WGS sequence"/>
</dbReference>
<proteinExistence type="inferred from homology"/>
<feature type="non-terminal residue" evidence="13">
    <location>
        <position position="74"/>
    </location>
</feature>
<evidence type="ECO:0000256" key="1">
    <source>
        <dbReference type="ARBA" id="ARBA00004141"/>
    </source>
</evidence>
<evidence type="ECO:0000256" key="8">
    <source>
        <dbReference type="ARBA" id="ARBA00023065"/>
    </source>
</evidence>
<gene>
    <name evidence="13" type="ORF">L9F63_027697</name>
</gene>
<dbReference type="AlphaFoldDB" id="A0AAD8A5X8"/>
<dbReference type="GO" id="GO:0005272">
    <property type="term" value="F:sodium channel activity"/>
    <property type="evidence" value="ECO:0007669"/>
    <property type="project" value="UniProtKB-KW"/>
</dbReference>
<evidence type="ECO:0000256" key="3">
    <source>
        <dbReference type="ARBA" id="ARBA00022448"/>
    </source>
</evidence>
<keyword evidence="9" id="KW-0472">Membrane</keyword>
<keyword evidence="11 12" id="KW-0407">Ion channel</keyword>
<comment type="subcellular location">
    <subcellularLocation>
        <location evidence="1">Membrane</location>
        <topology evidence="1">Multi-pass membrane protein</topology>
    </subcellularLocation>
</comment>
<dbReference type="Gene3D" id="1.10.287.820">
    <property type="entry name" value="Acid-sensing ion channel domain"/>
    <property type="match status" value="1"/>
</dbReference>
<dbReference type="GO" id="GO:0016020">
    <property type="term" value="C:membrane"/>
    <property type="evidence" value="ECO:0007669"/>
    <property type="project" value="UniProtKB-SubCell"/>
</dbReference>
<protein>
    <submittedName>
        <fullName evidence="13">Uncharacterized protein</fullName>
    </submittedName>
</protein>
<evidence type="ECO:0000313" key="13">
    <source>
        <dbReference type="EMBL" id="KAJ9593061.1"/>
    </source>
</evidence>
<evidence type="ECO:0000256" key="2">
    <source>
        <dbReference type="ARBA" id="ARBA00007193"/>
    </source>
</evidence>
<dbReference type="InterPro" id="IPR001873">
    <property type="entry name" value="ENaC"/>
</dbReference>
<feature type="non-terminal residue" evidence="13">
    <location>
        <position position="1"/>
    </location>
</feature>
<evidence type="ECO:0000256" key="6">
    <source>
        <dbReference type="ARBA" id="ARBA00022989"/>
    </source>
</evidence>
<name>A0AAD8A5X8_DIPPU</name>
<keyword evidence="14" id="KW-1185">Reference proteome</keyword>
<sequence>IYPHDRRKYNYKVIPQLTRASDTLRQVNIKQRSCYFSSEKYLRFFRKFTQKNCLFDCLANLTLEECKCFPRYLP</sequence>
<comment type="similarity">
    <text evidence="2 12">Belongs to the amiloride-sensitive sodium channel (TC 1.A.6) family.</text>
</comment>
<evidence type="ECO:0000256" key="4">
    <source>
        <dbReference type="ARBA" id="ARBA00022461"/>
    </source>
</evidence>
<keyword evidence="3 12" id="KW-0813">Transport</keyword>
<keyword evidence="10 12" id="KW-0739">Sodium transport</keyword>
<evidence type="ECO:0000313" key="14">
    <source>
        <dbReference type="Proteomes" id="UP001233999"/>
    </source>
</evidence>
<evidence type="ECO:0000256" key="11">
    <source>
        <dbReference type="ARBA" id="ARBA00023303"/>
    </source>
</evidence>
<reference evidence="13" key="2">
    <citation type="submission" date="2023-05" db="EMBL/GenBank/DDBJ databases">
        <authorList>
            <person name="Fouks B."/>
        </authorList>
    </citation>
    <scope>NUCLEOTIDE SEQUENCE</scope>
    <source>
        <strain evidence="13">Stay&amp;Tobe</strain>
        <tissue evidence="13">Testes</tissue>
    </source>
</reference>
<evidence type="ECO:0000256" key="10">
    <source>
        <dbReference type="ARBA" id="ARBA00023201"/>
    </source>
</evidence>
<evidence type="ECO:0000256" key="12">
    <source>
        <dbReference type="RuleBase" id="RU000679"/>
    </source>
</evidence>
<evidence type="ECO:0000256" key="7">
    <source>
        <dbReference type="ARBA" id="ARBA00023053"/>
    </source>
</evidence>
<accession>A0AAD8A5X8</accession>
<keyword evidence="6" id="KW-1133">Transmembrane helix</keyword>
<evidence type="ECO:0000256" key="5">
    <source>
        <dbReference type="ARBA" id="ARBA00022692"/>
    </source>
</evidence>
<reference evidence="13" key="1">
    <citation type="journal article" date="2023" name="IScience">
        <title>Live-bearing cockroach genome reveals convergent evolutionary mechanisms linked to viviparity in insects and beyond.</title>
        <authorList>
            <person name="Fouks B."/>
            <person name="Harrison M.C."/>
            <person name="Mikhailova A.A."/>
            <person name="Marchal E."/>
            <person name="English S."/>
            <person name="Carruthers M."/>
            <person name="Jennings E.C."/>
            <person name="Chiamaka E.L."/>
            <person name="Frigard R.A."/>
            <person name="Pippel M."/>
            <person name="Attardo G.M."/>
            <person name="Benoit J.B."/>
            <person name="Bornberg-Bauer E."/>
            <person name="Tobe S.S."/>
        </authorList>
    </citation>
    <scope>NUCLEOTIDE SEQUENCE</scope>
    <source>
        <strain evidence="13">Stay&amp;Tobe</strain>
    </source>
</reference>
<dbReference type="Pfam" id="PF00858">
    <property type="entry name" value="ASC"/>
    <property type="match status" value="1"/>
</dbReference>
<organism evidence="13 14">
    <name type="scientific">Diploptera punctata</name>
    <name type="common">Pacific beetle cockroach</name>
    <dbReference type="NCBI Taxonomy" id="6984"/>
    <lineage>
        <taxon>Eukaryota</taxon>
        <taxon>Metazoa</taxon>
        <taxon>Ecdysozoa</taxon>
        <taxon>Arthropoda</taxon>
        <taxon>Hexapoda</taxon>
        <taxon>Insecta</taxon>
        <taxon>Pterygota</taxon>
        <taxon>Neoptera</taxon>
        <taxon>Polyneoptera</taxon>
        <taxon>Dictyoptera</taxon>
        <taxon>Blattodea</taxon>
        <taxon>Blaberoidea</taxon>
        <taxon>Blaberidae</taxon>
        <taxon>Diplopterinae</taxon>
        <taxon>Diploptera</taxon>
    </lineage>
</organism>
<keyword evidence="8 12" id="KW-0406">Ion transport</keyword>
<comment type="caution">
    <text evidence="13">The sequence shown here is derived from an EMBL/GenBank/DDBJ whole genome shotgun (WGS) entry which is preliminary data.</text>
</comment>
<dbReference type="EMBL" id="JASPKZ010003722">
    <property type="protein sequence ID" value="KAJ9593061.1"/>
    <property type="molecule type" value="Genomic_DNA"/>
</dbReference>
<keyword evidence="5 12" id="KW-0812">Transmembrane</keyword>
<keyword evidence="4 12" id="KW-0894">Sodium channel</keyword>
<evidence type="ECO:0000256" key="9">
    <source>
        <dbReference type="ARBA" id="ARBA00023136"/>
    </source>
</evidence>